<gene>
    <name evidence="2" type="ORF">FHT02_002999</name>
</gene>
<dbReference type="Proteomes" id="UP000527143">
    <property type="component" value="Unassembled WGS sequence"/>
</dbReference>
<dbReference type="AlphaFoldDB" id="A0A840YKN4"/>
<accession>A0A840YKN4</accession>
<dbReference type="RefSeq" id="WP_184089079.1">
    <property type="nucleotide sequence ID" value="NZ_JACIJF010000009.1"/>
</dbReference>
<evidence type="ECO:0000313" key="3">
    <source>
        <dbReference type="Proteomes" id="UP000527143"/>
    </source>
</evidence>
<reference evidence="2 3" key="1">
    <citation type="submission" date="2020-08" db="EMBL/GenBank/DDBJ databases">
        <title>Genomic Encyclopedia of Type Strains, Phase IV (KMG-IV): sequencing the most valuable type-strain genomes for metagenomic binning, comparative biology and taxonomic classification.</title>
        <authorList>
            <person name="Goeker M."/>
        </authorList>
    </citation>
    <scope>NUCLEOTIDE SEQUENCE [LARGE SCALE GENOMIC DNA]</scope>
    <source>
        <strain evidence="2 3">DSM 26736</strain>
    </source>
</reference>
<feature type="chain" id="PRO_5032785102" evidence="1">
    <location>
        <begin position="22"/>
        <end position="344"/>
    </location>
</feature>
<proteinExistence type="predicted"/>
<dbReference type="EMBL" id="JACIJF010000009">
    <property type="protein sequence ID" value="MBB5711748.1"/>
    <property type="molecule type" value="Genomic_DNA"/>
</dbReference>
<comment type="caution">
    <text evidence="2">The sequence shown here is derived from an EMBL/GenBank/DDBJ whole genome shotgun (WGS) entry which is preliminary data.</text>
</comment>
<sequence length="344" mass="37092">MGLKNAGWFAAAMLAWSPASSAMHWCALPAITPAKLDDFDRIVPSVERLTGCKRSTSESAHEAEWVCADDPATDAFEFVQISLIRTPGESTNLLIASVGPDALDMLRACRDPRLRDGNRFEPGNVTLRDQLVLDQIGPALTLANSGPGTVSFLYTRPRFGSGDGWETGLVAGGFGIERVANPATKVRLAGLNPLDVTAEALVAAFQARGAKVSGTKDIGTALPEWVLTAPVGLAGVRQVAVNGYIRHVMDVEYSFATTADYERFVTLLDDEYGASSRKAVEQCTHRWWFSGSVSIRGRHCPDGNTVEFDNDVASSQLVQIVDKRKADEADGSDVKKPVIDSDMF</sequence>
<organism evidence="2 3">
    <name type="scientific">Sphingomonas xinjiangensis</name>
    <dbReference type="NCBI Taxonomy" id="643568"/>
    <lineage>
        <taxon>Bacteria</taxon>
        <taxon>Pseudomonadati</taxon>
        <taxon>Pseudomonadota</taxon>
        <taxon>Alphaproteobacteria</taxon>
        <taxon>Sphingomonadales</taxon>
        <taxon>Sphingomonadaceae</taxon>
        <taxon>Sphingomonas</taxon>
    </lineage>
</organism>
<name>A0A840YKN4_9SPHN</name>
<keyword evidence="3" id="KW-1185">Reference proteome</keyword>
<protein>
    <submittedName>
        <fullName evidence="2">Uncharacterized protein</fullName>
    </submittedName>
</protein>
<feature type="signal peptide" evidence="1">
    <location>
        <begin position="1"/>
        <end position="21"/>
    </location>
</feature>
<evidence type="ECO:0000256" key="1">
    <source>
        <dbReference type="SAM" id="SignalP"/>
    </source>
</evidence>
<evidence type="ECO:0000313" key="2">
    <source>
        <dbReference type="EMBL" id="MBB5711748.1"/>
    </source>
</evidence>
<keyword evidence="1" id="KW-0732">Signal</keyword>